<dbReference type="AlphaFoldDB" id="A0A845QU84"/>
<dbReference type="RefSeq" id="WP_160196281.1">
    <property type="nucleotide sequence ID" value="NZ_QXXA01000004.1"/>
</dbReference>
<name>A0A845QU84_9CLOT</name>
<protein>
    <submittedName>
        <fullName evidence="1">Uncharacterized protein</fullName>
    </submittedName>
</protein>
<organism evidence="1 2">
    <name type="scientific">Senegalia massiliensis</name>
    <dbReference type="NCBI Taxonomy" id="1720316"/>
    <lineage>
        <taxon>Bacteria</taxon>
        <taxon>Bacillati</taxon>
        <taxon>Bacillota</taxon>
        <taxon>Clostridia</taxon>
        <taxon>Eubacteriales</taxon>
        <taxon>Clostridiaceae</taxon>
        <taxon>Senegalia</taxon>
    </lineage>
</organism>
<proteinExistence type="predicted"/>
<sequence>MKKEYALYKGENLLAIGTIEEIANEMGVQKNTMAYYKTQAYQNRLKRRNAFNGNVRVLVKLD</sequence>
<accession>A0A845QU84</accession>
<evidence type="ECO:0000313" key="2">
    <source>
        <dbReference type="Proteomes" id="UP000467132"/>
    </source>
</evidence>
<keyword evidence="2" id="KW-1185">Reference proteome</keyword>
<evidence type="ECO:0000313" key="1">
    <source>
        <dbReference type="EMBL" id="NBI05791.1"/>
    </source>
</evidence>
<gene>
    <name evidence="1" type="ORF">D3Z33_02840</name>
</gene>
<reference evidence="1 2" key="1">
    <citation type="submission" date="2018-08" db="EMBL/GenBank/DDBJ databases">
        <title>Murine metabolic-syndrome-specific gut microbial biobank.</title>
        <authorList>
            <person name="Liu C."/>
        </authorList>
    </citation>
    <scope>NUCLEOTIDE SEQUENCE [LARGE SCALE GENOMIC DNA]</scope>
    <source>
        <strain evidence="1 2">583</strain>
    </source>
</reference>
<dbReference type="EMBL" id="QXXA01000004">
    <property type="protein sequence ID" value="NBI05791.1"/>
    <property type="molecule type" value="Genomic_DNA"/>
</dbReference>
<dbReference type="Proteomes" id="UP000467132">
    <property type="component" value="Unassembled WGS sequence"/>
</dbReference>
<comment type="caution">
    <text evidence="1">The sequence shown here is derived from an EMBL/GenBank/DDBJ whole genome shotgun (WGS) entry which is preliminary data.</text>
</comment>
<dbReference type="OrthoDB" id="2156961at2"/>